<name>A0A1D8UYT7_9PROT</name>
<evidence type="ECO:0000256" key="1">
    <source>
        <dbReference type="SAM" id="MobiDB-lite"/>
    </source>
</evidence>
<gene>
    <name evidence="2" type="ORF">A0U89_16285</name>
</gene>
<protein>
    <submittedName>
        <fullName evidence="2">Uncharacterized protein</fullName>
    </submittedName>
</protein>
<dbReference type="Proteomes" id="UP000179145">
    <property type="component" value="Plasmid pKB14400_3"/>
</dbReference>
<evidence type="ECO:0000313" key="2">
    <source>
        <dbReference type="EMBL" id="AOX18843.1"/>
    </source>
</evidence>
<accession>A0A1D8UYT7</accession>
<keyword evidence="3" id="KW-1185">Reference proteome</keyword>
<proteinExistence type="predicted"/>
<feature type="region of interest" description="Disordered" evidence="1">
    <location>
        <begin position="37"/>
        <end position="61"/>
    </location>
</feature>
<organism evidence="2 3">
    <name type="scientific">Kozakia baliensis</name>
    <dbReference type="NCBI Taxonomy" id="153496"/>
    <lineage>
        <taxon>Bacteria</taxon>
        <taxon>Pseudomonadati</taxon>
        <taxon>Pseudomonadota</taxon>
        <taxon>Alphaproteobacteria</taxon>
        <taxon>Acetobacterales</taxon>
        <taxon>Acetobacteraceae</taxon>
        <taxon>Kozakia</taxon>
    </lineage>
</organism>
<geneLocation type="plasmid" evidence="3">
    <name>pkb14400_3</name>
</geneLocation>
<feature type="region of interest" description="Disordered" evidence="1">
    <location>
        <begin position="153"/>
        <end position="192"/>
    </location>
</feature>
<dbReference type="OrthoDB" id="7284958at2"/>
<sequence>MIQLTRRRMGFAGMFVLLALGVGIYWHRAAQRTEVSSIVEPRSVKQKPRTQPENTAESVSRYDTQLSAWQGTVLERPLFSQTRRPDAAPGAVISLRLTAIVVSNGRKKAIFMTQEGGRGVVADVGTTIGAWRVVSIEKDSVKLQDANELRVMKPDRIRSADSTSPNDDSNDNINADESGLSRFPPSHAGRPQ</sequence>
<reference evidence="2 3" key="1">
    <citation type="journal article" date="2016" name="Microb. Cell Fact.">
        <title>Dissection of exopolysaccharide biosynthesis in Kozakia baliensis.</title>
        <authorList>
            <person name="Brandt J.U."/>
            <person name="Jakob F."/>
            <person name="Behr J."/>
            <person name="Geissler A.J."/>
            <person name="Vogel R.F."/>
        </authorList>
    </citation>
    <scope>NUCLEOTIDE SEQUENCE [LARGE SCALE GENOMIC DNA]</scope>
    <source>
        <strain evidence="2 3">DSM 14400</strain>
        <plasmid evidence="3">Plasmid pkb14400_3</plasmid>
    </source>
</reference>
<feature type="compositionally biased region" description="Low complexity" evidence="1">
    <location>
        <begin position="160"/>
        <end position="178"/>
    </location>
</feature>
<keyword evidence="2" id="KW-0614">Plasmid</keyword>
<feature type="compositionally biased region" description="Polar residues" evidence="1">
    <location>
        <begin position="49"/>
        <end position="61"/>
    </location>
</feature>
<dbReference type="AlphaFoldDB" id="A0A1D8UYT7"/>
<dbReference type="RefSeq" id="WP_070404278.1">
    <property type="nucleotide sequence ID" value="NZ_BJVW01000036.1"/>
</dbReference>
<dbReference type="EMBL" id="CP014677">
    <property type="protein sequence ID" value="AOX18843.1"/>
    <property type="molecule type" value="Genomic_DNA"/>
</dbReference>
<dbReference type="KEGG" id="kba:A0U89_16285"/>
<evidence type="ECO:0000313" key="3">
    <source>
        <dbReference type="Proteomes" id="UP000179145"/>
    </source>
</evidence>